<gene>
    <name evidence="2" type="ORF">SDC9_89772</name>
</gene>
<dbReference type="EMBL" id="VSSQ01009974">
    <property type="protein sequence ID" value="MPM43099.1"/>
    <property type="molecule type" value="Genomic_DNA"/>
</dbReference>
<proteinExistence type="predicted"/>
<name>A0A644ZQ41_9ZZZZ</name>
<dbReference type="AlphaFoldDB" id="A0A644ZQ41"/>
<organism evidence="2">
    <name type="scientific">bioreactor metagenome</name>
    <dbReference type="NCBI Taxonomy" id="1076179"/>
    <lineage>
        <taxon>unclassified sequences</taxon>
        <taxon>metagenomes</taxon>
        <taxon>ecological metagenomes</taxon>
    </lineage>
</organism>
<feature type="region of interest" description="Disordered" evidence="1">
    <location>
        <begin position="1"/>
        <end position="76"/>
    </location>
</feature>
<evidence type="ECO:0000256" key="1">
    <source>
        <dbReference type="SAM" id="MobiDB-lite"/>
    </source>
</evidence>
<sequence>MENAHGNCTHDERERDAEEANHSSSPIDHGCFNEVSGNRLQPRYVDDQVEAQRVPDRDHEDAEIDQVHITQPTEHEEVQAGYLEEGLKAGREDETPDVADDDQADDVRDIEGCAQCILTSDITVQQDCQQQCAQVDDNHAAQGQTKGEAEGFPHIKVIKEEFLVVFKADEGLCPIQAIPLGEGGKYAHEKGYFHRDEDGRECRKGEQRKGEGPVPLFSFQWCHAFHPVAGREPSGHNRR</sequence>
<protein>
    <submittedName>
        <fullName evidence="2">Uncharacterized protein</fullName>
    </submittedName>
</protein>
<comment type="caution">
    <text evidence="2">The sequence shown here is derived from an EMBL/GenBank/DDBJ whole genome shotgun (WGS) entry which is preliminary data.</text>
</comment>
<evidence type="ECO:0000313" key="2">
    <source>
        <dbReference type="EMBL" id="MPM43099.1"/>
    </source>
</evidence>
<reference evidence="2" key="1">
    <citation type="submission" date="2019-08" db="EMBL/GenBank/DDBJ databases">
        <authorList>
            <person name="Kucharzyk K."/>
            <person name="Murdoch R.W."/>
            <person name="Higgins S."/>
            <person name="Loffler F."/>
        </authorList>
    </citation>
    <scope>NUCLEOTIDE SEQUENCE</scope>
</reference>
<feature type="compositionally biased region" description="Basic and acidic residues" evidence="1">
    <location>
        <begin position="8"/>
        <end position="21"/>
    </location>
</feature>
<accession>A0A644ZQ41</accession>